<organism evidence="2">
    <name type="scientific">Nothobranchius pienaari</name>
    <dbReference type="NCBI Taxonomy" id="704102"/>
    <lineage>
        <taxon>Eukaryota</taxon>
        <taxon>Metazoa</taxon>
        <taxon>Chordata</taxon>
        <taxon>Craniata</taxon>
        <taxon>Vertebrata</taxon>
        <taxon>Euteleostomi</taxon>
        <taxon>Actinopterygii</taxon>
        <taxon>Neopterygii</taxon>
        <taxon>Teleostei</taxon>
        <taxon>Neoteleostei</taxon>
        <taxon>Acanthomorphata</taxon>
        <taxon>Ovalentaria</taxon>
        <taxon>Atherinomorphae</taxon>
        <taxon>Cyprinodontiformes</taxon>
        <taxon>Nothobranchiidae</taxon>
        <taxon>Nothobranchius</taxon>
    </lineage>
</organism>
<reference evidence="2" key="1">
    <citation type="submission" date="2016-05" db="EMBL/GenBank/DDBJ databases">
        <authorList>
            <person name="Lavstsen T."/>
            <person name="Jespersen J.S."/>
        </authorList>
    </citation>
    <scope>NUCLEOTIDE SEQUENCE</scope>
    <source>
        <tissue evidence="2">Brain</tissue>
    </source>
</reference>
<name>A0A1A8L2E7_9TELE</name>
<evidence type="ECO:0000256" key="1">
    <source>
        <dbReference type="SAM" id="MobiDB-lite"/>
    </source>
</evidence>
<accession>A0A1A8L2E7</accession>
<sequence>LDGNSGLSAEQGKARRKTGTCLLPQRGAERKRVSSHLNHHHFSHVHHLDRGISCSDPTQVKEETRAQRSDSLTRPWCSSPPVMLISQSYS</sequence>
<evidence type="ECO:0000313" key="2">
    <source>
        <dbReference type="EMBL" id="SBR38822.1"/>
    </source>
</evidence>
<feature type="region of interest" description="Disordered" evidence="1">
    <location>
        <begin position="47"/>
        <end position="74"/>
    </location>
</feature>
<reference evidence="2" key="2">
    <citation type="submission" date="2016-06" db="EMBL/GenBank/DDBJ databases">
        <title>The genome of a short-lived fish provides insights into sex chromosome evolution and the genetic control of aging.</title>
        <authorList>
            <person name="Reichwald K."/>
            <person name="Felder M."/>
            <person name="Petzold A."/>
            <person name="Koch P."/>
            <person name="Groth M."/>
            <person name="Platzer M."/>
        </authorList>
    </citation>
    <scope>NUCLEOTIDE SEQUENCE</scope>
    <source>
        <tissue evidence="2">Brain</tissue>
    </source>
</reference>
<gene>
    <name evidence="2" type="primary">Nfu_g_1_014050</name>
</gene>
<dbReference type="AlphaFoldDB" id="A0A1A8L2E7"/>
<feature type="non-terminal residue" evidence="2">
    <location>
        <position position="1"/>
    </location>
</feature>
<protein>
    <submittedName>
        <fullName evidence="2">Uncharacterized protein</fullName>
    </submittedName>
</protein>
<feature type="compositionally biased region" description="Basic and acidic residues" evidence="1">
    <location>
        <begin position="59"/>
        <end position="68"/>
    </location>
</feature>
<proteinExistence type="predicted"/>
<feature type="region of interest" description="Disordered" evidence="1">
    <location>
        <begin position="1"/>
        <end position="20"/>
    </location>
</feature>
<dbReference type="EMBL" id="HAEF01001440">
    <property type="protein sequence ID" value="SBR38822.1"/>
    <property type="molecule type" value="Transcribed_RNA"/>
</dbReference>